<dbReference type="EMBL" id="JAWDKD010000020">
    <property type="protein sequence ID" value="MDV0447553.1"/>
    <property type="molecule type" value="Genomic_DNA"/>
</dbReference>
<evidence type="ECO:0000313" key="8">
    <source>
        <dbReference type="Proteomes" id="UP001271789"/>
    </source>
</evidence>
<evidence type="ECO:0000259" key="6">
    <source>
        <dbReference type="Pfam" id="PF14464"/>
    </source>
</evidence>
<evidence type="ECO:0000313" key="7">
    <source>
        <dbReference type="EMBL" id="MDV0447553.1"/>
    </source>
</evidence>
<accession>A0AAE4MKY7</accession>
<dbReference type="GO" id="GO:0008237">
    <property type="term" value="F:metallopeptidase activity"/>
    <property type="evidence" value="ECO:0007669"/>
    <property type="project" value="UniProtKB-KW"/>
</dbReference>
<keyword evidence="4" id="KW-0862">Zinc</keyword>
<dbReference type="GO" id="GO:0046872">
    <property type="term" value="F:metal ion binding"/>
    <property type="evidence" value="ECO:0007669"/>
    <property type="project" value="UniProtKB-KW"/>
</dbReference>
<keyword evidence="3" id="KW-0378">Hydrolase</keyword>
<reference evidence="7" key="1">
    <citation type="submission" date="2023-06" db="EMBL/GenBank/DDBJ databases">
        <title>Genome sequence of Methanosarcinaceae archaeon Ag5.</title>
        <authorList>
            <person name="Protasov E."/>
            <person name="Platt K."/>
            <person name="Poehlein A."/>
            <person name="Daniel R."/>
            <person name="Brune A."/>
        </authorList>
    </citation>
    <scope>NUCLEOTIDE SEQUENCE</scope>
    <source>
        <strain evidence="7">Ag5</strain>
    </source>
</reference>
<evidence type="ECO:0000256" key="5">
    <source>
        <dbReference type="ARBA" id="ARBA00023049"/>
    </source>
</evidence>
<dbReference type="SUPFAM" id="SSF102712">
    <property type="entry name" value="JAB1/MPN domain"/>
    <property type="match status" value="1"/>
</dbReference>
<gene>
    <name evidence="7" type="ORF">MsAg5_14540</name>
</gene>
<organism evidence="7 8">
    <name type="scientific">Methanolapillus africanus</name>
    <dbReference type="NCBI Taxonomy" id="3028297"/>
    <lineage>
        <taxon>Archaea</taxon>
        <taxon>Methanobacteriati</taxon>
        <taxon>Methanobacteriota</taxon>
        <taxon>Stenosarchaea group</taxon>
        <taxon>Methanomicrobia</taxon>
        <taxon>Methanosarcinales</taxon>
        <taxon>Methanosarcinaceae</taxon>
        <taxon>Methanolapillus</taxon>
    </lineage>
</organism>
<protein>
    <recommendedName>
        <fullName evidence="6">JAB domain-containing protein</fullName>
    </recommendedName>
</protein>
<feature type="domain" description="JAB" evidence="6">
    <location>
        <begin position="10"/>
        <end position="106"/>
    </location>
</feature>
<sequence length="135" mass="15022">MPVKKIASDTLDFILESCKASHPHEFGALLEADGDIITNVIYLPGTEATNQSVSINTWMLPNMRHAGTVHSHPSGVARPSEQDLIFFQTGEINIIVGSPYKRNSWNAFDRGGNPIQVEIVDYDFPDEDDLMDDDF</sequence>
<dbReference type="Gene3D" id="3.40.140.10">
    <property type="entry name" value="Cytidine Deaminase, domain 2"/>
    <property type="match status" value="1"/>
</dbReference>
<keyword evidence="1" id="KW-0645">Protease</keyword>
<name>A0AAE4MKY7_9EURY</name>
<keyword evidence="5" id="KW-0482">Metalloprotease</keyword>
<evidence type="ECO:0000256" key="2">
    <source>
        <dbReference type="ARBA" id="ARBA00022723"/>
    </source>
</evidence>
<evidence type="ECO:0000256" key="3">
    <source>
        <dbReference type="ARBA" id="ARBA00022801"/>
    </source>
</evidence>
<dbReference type="RefSeq" id="WP_338099990.1">
    <property type="nucleotide sequence ID" value="NZ_JAWDKD010000020.1"/>
</dbReference>
<dbReference type="GO" id="GO:0006508">
    <property type="term" value="P:proteolysis"/>
    <property type="evidence" value="ECO:0007669"/>
    <property type="project" value="UniProtKB-KW"/>
</dbReference>
<dbReference type="Pfam" id="PF14464">
    <property type="entry name" value="Prok-JAB"/>
    <property type="match status" value="1"/>
</dbReference>
<keyword evidence="8" id="KW-1185">Reference proteome</keyword>
<comment type="caution">
    <text evidence="7">The sequence shown here is derived from an EMBL/GenBank/DDBJ whole genome shotgun (WGS) entry which is preliminary data.</text>
</comment>
<evidence type="ECO:0000256" key="4">
    <source>
        <dbReference type="ARBA" id="ARBA00022833"/>
    </source>
</evidence>
<dbReference type="AlphaFoldDB" id="A0AAE4MKY7"/>
<dbReference type="InterPro" id="IPR028090">
    <property type="entry name" value="JAB_dom_prok"/>
</dbReference>
<evidence type="ECO:0000256" key="1">
    <source>
        <dbReference type="ARBA" id="ARBA00022670"/>
    </source>
</evidence>
<keyword evidence="2" id="KW-0479">Metal-binding</keyword>
<proteinExistence type="predicted"/>
<dbReference type="Proteomes" id="UP001271789">
    <property type="component" value="Unassembled WGS sequence"/>
</dbReference>